<organism evidence="2">
    <name type="scientific">Caldilineaceae bacterium SB0664_bin_27</name>
    <dbReference type="NCBI Taxonomy" id="2605260"/>
    <lineage>
        <taxon>Bacteria</taxon>
        <taxon>Bacillati</taxon>
        <taxon>Chloroflexota</taxon>
        <taxon>Caldilineae</taxon>
        <taxon>Caldilineales</taxon>
        <taxon>Caldilineaceae</taxon>
    </lineage>
</organism>
<dbReference type="EMBL" id="VXRG01000065">
    <property type="protein sequence ID" value="MXY93259.1"/>
    <property type="molecule type" value="Genomic_DNA"/>
</dbReference>
<gene>
    <name evidence="2" type="ORF">F4Y42_07405</name>
</gene>
<protein>
    <submittedName>
        <fullName evidence="2">Uncharacterized protein</fullName>
    </submittedName>
</protein>
<sequence length="152" mass="18390">MWASINYGMQEFKRREIIQRQRAGGLDWKQIAQILNKQGFRNRKGEELTGEDVRKEFQKLTEEEESVKKRRENKRAREKAKQARRLETRHWVETEERRKLIAKLYKDQISLEEIAFILHRAGYRSPTGEEITTEEIKIEHADWQIEEHKKTI</sequence>
<name>A0A6B0YTB3_9CHLR</name>
<proteinExistence type="predicted"/>
<evidence type="ECO:0000256" key="1">
    <source>
        <dbReference type="SAM" id="MobiDB-lite"/>
    </source>
</evidence>
<comment type="caution">
    <text evidence="2">The sequence shown here is derived from an EMBL/GenBank/DDBJ whole genome shotgun (WGS) entry which is preliminary data.</text>
</comment>
<feature type="compositionally biased region" description="Basic residues" evidence="1">
    <location>
        <begin position="68"/>
        <end position="78"/>
    </location>
</feature>
<accession>A0A6B0YTB3</accession>
<feature type="region of interest" description="Disordered" evidence="1">
    <location>
        <begin position="62"/>
        <end position="81"/>
    </location>
</feature>
<evidence type="ECO:0000313" key="2">
    <source>
        <dbReference type="EMBL" id="MXY93259.1"/>
    </source>
</evidence>
<dbReference type="AlphaFoldDB" id="A0A6B0YTB3"/>
<reference evidence="2" key="1">
    <citation type="submission" date="2019-09" db="EMBL/GenBank/DDBJ databases">
        <title>Characterisation of the sponge microbiome using genome-centric metagenomics.</title>
        <authorList>
            <person name="Engelberts J.P."/>
            <person name="Robbins S.J."/>
            <person name="De Goeij J.M."/>
            <person name="Aranda M."/>
            <person name="Bell S.C."/>
            <person name="Webster N.S."/>
        </authorList>
    </citation>
    <scope>NUCLEOTIDE SEQUENCE</scope>
    <source>
        <strain evidence="2">SB0664_bin_27</strain>
    </source>
</reference>